<dbReference type="AlphaFoldDB" id="A0A7S3FU79"/>
<sequence>MVIGFDMVNEEDFTPAIDFFKEQIYEAREKAESLGQNLDVYLHCGETNSRDNMQLYDAIAIGTKRIGHGFHLAYYPELQKIVKEREICIECCPVSNFVLGYVLDPRTHPARSFLHQGLPLTISSDDPGFMSYEGVTLDYVYVYMSWDLDIADLKQLALNTIKYSSVSDDQKPKYYEFFEIKWQKFVDYIIGRY</sequence>
<evidence type="ECO:0000256" key="5">
    <source>
        <dbReference type="ARBA" id="ARBA00022801"/>
    </source>
</evidence>
<dbReference type="GO" id="GO:0006166">
    <property type="term" value="P:purine ribonucleoside salvage"/>
    <property type="evidence" value="ECO:0007669"/>
    <property type="project" value="UniProtKB-KW"/>
</dbReference>
<keyword evidence="4" id="KW-0660">Purine salvage</keyword>
<dbReference type="InterPro" id="IPR032466">
    <property type="entry name" value="Metal_Hydrolase"/>
</dbReference>
<accession>A0A7S3FU79</accession>
<dbReference type="InterPro" id="IPR006330">
    <property type="entry name" value="Ado/ade_deaminase"/>
</dbReference>
<dbReference type="UniPathway" id="UPA00606"/>
<dbReference type="SUPFAM" id="SSF51556">
    <property type="entry name" value="Metallo-dependent hydrolases"/>
    <property type="match status" value="1"/>
</dbReference>
<name>A0A7S3FU79_9SPIT</name>
<dbReference type="Gene3D" id="3.20.20.140">
    <property type="entry name" value="Metal-dependent hydrolases"/>
    <property type="match status" value="1"/>
</dbReference>
<proteinExistence type="predicted"/>
<feature type="domain" description="Adenosine deaminase" evidence="6">
    <location>
        <begin position="2"/>
        <end position="173"/>
    </location>
</feature>
<evidence type="ECO:0000256" key="1">
    <source>
        <dbReference type="ARBA" id="ARBA00001947"/>
    </source>
</evidence>
<keyword evidence="5" id="KW-0378">Hydrolase</keyword>
<reference evidence="7" key="1">
    <citation type="submission" date="2021-01" db="EMBL/GenBank/DDBJ databases">
        <authorList>
            <person name="Corre E."/>
            <person name="Pelletier E."/>
            <person name="Niang G."/>
            <person name="Scheremetjew M."/>
            <person name="Finn R."/>
            <person name="Kale V."/>
            <person name="Holt S."/>
            <person name="Cochrane G."/>
            <person name="Meng A."/>
            <person name="Brown T."/>
            <person name="Cohen L."/>
        </authorList>
    </citation>
    <scope>NUCLEOTIDE SEQUENCE</scope>
    <source>
        <strain evidence="7">Ras09</strain>
    </source>
</reference>
<evidence type="ECO:0000259" key="6">
    <source>
        <dbReference type="Pfam" id="PF00962"/>
    </source>
</evidence>
<dbReference type="GO" id="GO:0046103">
    <property type="term" value="P:inosine biosynthetic process"/>
    <property type="evidence" value="ECO:0007669"/>
    <property type="project" value="TreeGrafter"/>
</dbReference>
<organism evidence="7">
    <name type="scientific">Strombidium rassoulzadegani</name>
    <dbReference type="NCBI Taxonomy" id="1082188"/>
    <lineage>
        <taxon>Eukaryota</taxon>
        <taxon>Sar</taxon>
        <taxon>Alveolata</taxon>
        <taxon>Ciliophora</taxon>
        <taxon>Intramacronucleata</taxon>
        <taxon>Spirotrichea</taxon>
        <taxon>Oligotrichia</taxon>
        <taxon>Strombidiidae</taxon>
        <taxon>Strombidium</taxon>
    </lineage>
</organism>
<evidence type="ECO:0000256" key="3">
    <source>
        <dbReference type="ARBA" id="ARBA00022723"/>
    </source>
</evidence>
<comment type="cofactor">
    <cofactor evidence="1">
        <name>Zn(2+)</name>
        <dbReference type="ChEBI" id="CHEBI:29105"/>
    </cofactor>
</comment>
<protein>
    <recommendedName>
        <fullName evidence="6">Adenosine deaminase domain-containing protein</fullName>
    </recommendedName>
</protein>
<dbReference type="GO" id="GO:0046872">
    <property type="term" value="F:metal ion binding"/>
    <property type="evidence" value="ECO:0007669"/>
    <property type="project" value="UniProtKB-KW"/>
</dbReference>
<evidence type="ECO:0000256" key="4">
    <source>
        <dbReference type="ARBA" id="ARBA00022726"/>
    </source>
</evidence>
<keyword evidence="3" id="KW-0479">Metal-binding</keyword>
<dbReference type="GO" id="GO:0006154">
    <property type="term" value="P:adenosine catabolic process"/>
    <property type="evidence" value="ECO:0007669"/>
    <property type="project" value="TreeGrafter"/>
</dbReference>
<dbReference type="PANTHER" id="PTHR11409">
    <property type="entry name" value="ADENOSINE DEAMINASE"/>
    <property type="match status" value="1"/>
</dbReference>
<evidence type="ECO:0000256" key="2">
    <source>
        <dbReference type="ARBA" id="ARBA00005058"/>
    </source>
</evidence>
<dbReference type="Pfam" id="PF00962">
    <property type="entry name" value="A_deaminase"/>
    <property type="match status" value="1"/>
</dbReference>
<dbReference type="GO" id="GO:0004000">
    <property type="term" value="F:adenosine deaminase activity"/>
    <property type="evidence" value="ECO:0007669"/>
    <property type="project" value="TreeGrafter"/>
</dbReference>
<dbReference type="InterPro" id="IPR001365">
    <property type="entry name" value="A_deaminase_dom"/>
</dbReference>
<dbReference type="PANTHER" id="PTHR11409:SF39">
    <property type="entry name" value="ADENOSINE DEAMINASE 2"/>
    <property type="match status" value="1"/>
</dbReference>
<comment type="pathway">
    <text evidence="2">Purine metabolism; purine nucleoside salvage.</text>
</comment>
<evidence type="ECO:0000313" key="7">
    <source>
        <dbReference type="EMBL" id="CAE0233134.1"/>
    </source>
</evidence>
<gene>
    <name evidence="7" type="ORF">SRAS04492_LOCUS4933</name>
</gene>
<dbReference type="EMBL" id="HBIA01009475">
    <property type="protein sequence ID" value="CAE0233134.1"/>
    <property type="molecule type" value="Transcribed_RNA"/>
</dbReference>